<protein>
    <submittedName>
        <fullName evidence="2">3'-5' exonuclease</fullName>
    </submittedName>
</protein>
<dbReference type="InterPro" id="IPR012337">
    <property type="entry name" value="RNaseH-like_sf"/>
</dbReference>
<dbReference type="GO" id="GO:0003676">
    <property type="term" value="F:nucleic acid binding"/>
    <property type="evidence" value="ECO:0007669"/>
    <property type="project" value="InterPro"/>
</dbReference>
<dbReference type="PATRIC" id="fig|330734.3.peg.2152"/>
<dbReference type="InterPro" id="IPR010997">
    <property type="entry name" value="HRDC-like_sf"/>
</dbReference>
<dbReference type="PANTHER" id="PTHR47649">
    <property type="entry name" value="RIBONUCLEASE D"/>
    <property type="match status" value="1"/>
</dbReference>
<reference evidence="2 3" key="1">
    <citation type="submission" date="2015-05" db="EMBL/GenBank/DDBJ databases">
        <title>Complete genome of Marinobacter psychrophilus strain 20041T isolated from sea-ice of the Canadian Basin.</title>
        <authorList>
            <person name="Song L."/>
            <person name="Ren L."/>
            <person name="Yu Y."/>
            <person name="Wang X."/>
        </authorList>
    </citation>
    <scope>NUCLEOTIDE SEQUENCE [LARGE SCALE GENOMIC DNA]</scope>
    <source>
        <strain evidence="2 3">20041</strain>
    </source>
</reference>
<keyword evidence="3" id="KW-1185">Reference proteome</keyword>
<dbReference type="SUPFAM" id="SSF53098">
    <property type="entry name" value="Ribonuclease H-like"/>
    <property type="match status" value="1"/>
</dbReference>
<sequence length="382" mass="42703">MNANELPRLTAPVPSEPVLWLETPEQLDDWLAAQPTGPLTLDTEFERVSTYYPIPGLVQLGLADQFRLVDPEVAEASAGFRAALEDDQRLKLLYAVSEDLELFRHWLGIPMQGVIDLQLGVAFAGLGFSMGYAKLVESLFGESLDKTLTRSNWISRPLSDLQQRYAIDDVRFLKPVYDWLQEVLAGRGLQQALVEESARFAADLASQDDSTRHYLKLRGGWPLSAPQQQVLQALVSWRERECHRQDKPRNWVMADPLLLAMAEMQPKTLDALSNIQGLASGQVRRHGDTLLALIAKADAADDVAIEPIPAPLTRDQQGFYKQLKKHFVRAAESADIPIELLAPRKRLEAVVQQQQLAGNPFFEGWRGQILAPVRGAIEELLS</sequence>
<name>A0A0H4ICI5_9GAMM</name>
<dbReference type="Pfam" id="PF01612">
    <property type="entry name" value="DNA_pol_A_exo1"/>
    <property type="match status" value="1"/>
</dbReference>
<dbReference type="Gene3D" id="3.30.420.10">
    <property type="entry name" value="Ribonuclease H-like superfamily/Ribonuclease H"/>
    <property type="match status" value="1"/>
</dbReference>
<dbReference type="SUPFAM" id="SSF47819">
    <property type="entry name" value="HRDC-like"/>
    <property type="match status" value="2"/>
</dbReference>
<dbReference type="EMBL" id="CP011494">
    <property type="protein sequence ID" value="AKO52742.1"/>
    <property type="molecule type" value="Genomic_DNA"/>
</dbReference>
<dbReference type="PANTHER" id="PTHR47649:SF1">
    <property type="entry name" value="RIBONUCLEASE D"/>
    <property type="match status" value="1"/>
</dbReference>
<dbReference type="GO" id="GO:0000166">
    <property type="term" value="F:nucleotide binding"/>
    <property type="evidence" value="ECO:0007669"/>
    <property type="project" value="InterPro"/>
</dbReference>
<dbReference type="STRING" id="330734.ABA45_10240"/>
<dbReference type="Gene3D" id="1.10.150.80">
    <property type="entry name" value="HRDC domain"/>
    <property type="match status" value="2"/>
</dbReference>
<dbReference type="CDD" id="cd06142">
    <property type="entry name" value="RNaseD_exo"/>
    <property type="match status" value="1"/>
</dbReference>
<dbReference type="SMART" id="SM00474">
    <property type="entry name" value="35EXOc"/>
    <property type="match status" value="1"/>
</dbReference>
<dbReference type="GO" id="GO:0006139">
    <property type="term" value="P:nucleobase-containing compound metabolic process"/>
    <property type="evidence" value="ECO:0007669"/>
    <property type="project" value="InterPro"/>
</dbReference>
<keyword evidence="2" id="KW-0378">Hydrolase</keyword>
<accession>A0A0H4ICI5</accession>
<organism evidence="2 3">
    <name type="scientific">Marinobacter psychrophilus</name>
    <dbReference type="NCBI Taxonomy" id="330734"/>
    <lineage>
        <taxon>Bacteria</taxon>
        <taxon>Pseudomonadati</taxon>
        <taxon>Pseudomonadota</taxon>
        <taxon>Gammaproteobacteria</taxon>
        <taxon>Pseudomonadales</taxon>
        <taxon>Marinobacteraceae</taxon>
        <taxon>Marinobacter</taxon>
    </lineage>
</organism>
<dbReference type="Pfam" id="PF00570">
    <property type="entry name" value="HRDC"/>
    <property type="match status" value="1"/>
</dbReference>
<proteinExistence type="predicted"/>
<dbReference type="AlphaFoldDB" id="A0A0H4ICI5"/>
<keyword evidence="2" id="KW-0540">Nuclease</keyword>
<dbReference type="InterPro" id="IPR051086">
    <property type="entry name" value="RNase_D-like"/>
</dbReference>
<keyword evidence="2" id="KW-0269">Exonuclease</keyword>
<dbReference type="PROSITE" id="PS50967">
    <property type="entry name" value="HRDC"/>
    <property type="match status" value="1"/>
</dbReference>
<feature type="domain" description="HRDC" evidence="1">
    <location>
        <begin position="224"/>
        <end position="304"/>
    </location>
</feature>
<evidence type="ECO:0000313" key="3">
    <source>
        <dbReference type="Proteomes" id="UP000036406"/>
    </source>
</evidence>
<evidence type="ECO:0000313" key="2">
    <source>
        <dbReference type="EMBL" id="AKO52742.1"/>
    </source>
</evidence>
<dbReference type="KEGG" id="mpq:ABA45_10240"/>
<gene>
    <name evidence="2" type="ORF">ABA45_10240</name>
</gene>
<dbReference type="GO" id="GO:0008408">
    <property type="term" value="F:3'-5' exonuclease activity"/>
    <property type="evidence" value="ECO:0007669"/>
    <property type="project" value="InterPro"/>
</dbReference>
<dbReference type="InterPro" id="IPR044876">
    <property type="entry name" value="HRDC_dom_sf"/>
</dbReference>
<dbReference type="RefSeq" id="WP_048385871.1">
    <property type="nucleotide sequence ID" value="NZ_CP011494.1"/>
</dbReference>
<dbReference type="InterPro" id="IPR036397">
    <property type="entry name" value="RNaseH_sf"/>
</dbReference>
<evidence type="ECO:0000259" key="1">
    <source>
        <dbReference type="PROSITE" id="PS50967"/>
    </source>
</evidence>
<dbReference type="SMART" id="SM00341">
    <property type="entry name" value="HRDC"/>
    <property type="match status" value="1"/>
</dbReference>
<dbReference type="InterPro" id="IPR002562">
    <property type="entry name" value="3'-5'_exonuclease_dom"/>
</dbReference>
<dbReference type="InterPro" id="IPR002121">
    <property type="entry name" value="HRDC_dom"/>
</dbReference>
<dbReference type="Proteomes" id="UP000036406">
    <property type="component" value="Chromosome"/>
</dbReference>